<evidence type="ECO:0000313" key="2">
    <source>
        <dbReference type="Proteomes" id="UP001379949"/>
    </source>
</evidence>
<accession>A0ABU9G5J3</accession>
<dbReference type="RefSeq" id="WP_341567432.1">
    <property type="nucleotide sequence ID" value="NZ_JBAKAR010000008.1"/>
</dbReference>
<evidence type="ECO:0000313" key="1">
    <source>
        <dbReference type="EMBL" id="MEL0613759.1"/>
    </source>
</evidence>
<organism evidence="1 2">
    <name type="scientific">Marinomonas arenicola</name>
    <dbReference type="NCBI Taxonomy" id="569601"/>
    <lineage>
        <taxon>Bacteria</taxon>
        <taxon>Pseudomonadati</taxon>
        <taxon>Pseudomonadota</taxon>
        <taxon>Gammaproteobacteria</taxon>
        <taxon>Oceanospirillales</taxon>
        <taxon>Oceanospirillaceae</taxon>
        <taxon>Marinomonas</taxon>
    </lineage>
</organism>
<dbReference type="EMBL" id="JBAKAR010000008">
    <property type="protein sequence ID" value="MEL0613759.1"/>
    <property type="molecule type" value="Genomic_DNA"/>
</dbReference>
<proteinExistence type="predicted"/>
<dbReference type="Proteomes" id="UP001379949">
    <property type="component" value="Unassembled WGS sequence"/>
</dbReference>
<keyword evidence="2" id="KW-1185">Reference proteome</keyword>
<name>A0ABU9G5J3_9GAMM</name>
<protein>
    <submittedName>
        <fullName evidence="1">Uncharacterized protein</fullName>
    </submittedName>
</protein>
<gene>
    <name evidence="1" type="ORF">V6242_11440</name>
</gene>
<reference evidence="1 2" key="1">
    <citation type="submission" date="2024-02" db="EMBL/GenBank/DDBJ databases">
        <title>Bacteria isolated from the canopy kelp, Nereocystis luetkeana.</title>
        <authorList>
            <person name="Pfister C.A."/>
            <person name="Younker I.T."/>
            <person name="Light S.H."/>
        </authorList>
    </citation>
    <scope>NUCLEOTIDE SEQUENCE [LARGE SCALE GENOMIC DNA]</scope>
    <source>
        <strain evidence="1 2">TI.4.07</strain>
    </source>
</reference>
<sequence>MTLFTLMISSPSWSACNDYDAKNAADKVAEKFIKGKVFHQAEVLKVHRPSNRKEIASYIKTNNLYYTIFSLVNSQCKVQIIKRTHGKH</sequence>
<comment type="caution">
    <text evidence="1">The sequence shown here is derived from an EMBL/GenBank/DDBJ whole genome shotgun (WGS) entry which is preliminary data.</text>
</comment>